<comment type="caution">
    <text evidence="2">The sequence shown here is derived from an EMBL/GenBank/DDBJ whole genome shotgun (WGS) entry which is preliminary data.</text>
</comment>
<evidence type="ECO:0000313" key="2">
    <source>
        <dbReference type="EMBL" id="GAA0237383.1"/>
    </source>
</evidence>
<gene>
    <name evidence="2" type="ORF">GCM10009539_23320</name>
</gene>
<evidence type="ECO:0000256" key="1">
    <source>
        <dbReference type="SAM" id="SignalP"/>
    </source>
</evidence>
<protein>
    <submittedName>
        <fullName evidence="2">Uncharacterized protein</fullName>
    </submittedName>
</protein>
<dbReference type="Proteomes" id="UP001500967">
    <property type="component" value="Unassembled WGS sequence"/>
</dbReference>
<sequence length="177" mass="17198">MNGWIARGAQVGALSAGLVVWGASGAFAADGGNVVGNGGDGGAGIVNEAGSLNLLNIGFGGRGGDGGRNNVSDGDGDDVVGNGGGGGVGVYNAPGSYSLVNVSIDGSPGTSALDAGSLTGGKFLTQPVSRRTGLLGRRPGQDATVTARPIDSAWPTSDNRASATSVLGTVYPPRTPW</sequence>
<evidence type="ECO:0000313" key="3">
    <source>
        <dbReference type="Proteomes" id="UP001500967"/>
    </source>
</evidence>
<dbReference type="EMBL" id="BAAAGX010000009">
    <property type="protein sequence ID" value="GAA0237383.1"/>
    <property type="molecule type" value="Genomic_DNA"/>
</dbReference>
<reference evidence="3" key="1">
    <citation type="journal article" date="2019" name="Int. J. Syst. Evol. Microbiol.">
        <title>The Global Catalogue of Microorganisms (GCM) 10K type strain sequencing project: providing services to taxonomists for standard genome sequencing and annotation.</title>
        <authorList>
            <consortium name="The Broad Institute Genomics Platform"/>
            <consortium name="The Broad Institute Genome Sequencing Center for Infectious Disease"/>
            <person name="Wu L."/>
            <person name="Ma J."/>
        </authorList>
    </citation>
    <scope>NUCLEOTIDE SEQUENCE [LARGE SCALE GENOMIC DNA]</scope>
    <source>
        <strain evidence="3">JCM 10425</strain>
    </source>
</reference>
<organism evidence="2 3">
    <name type="scientific">Cryptosporangium japonicum</name>
    <dbReference type="NCBI Taxonomy" id="80872"/>
    <lineage>
        <taxon>Bacteria</taxon>
        <taxon>Bacillati</taxon>
        <taxon>Actinomycetota</taxon>
        <taxon>Actinomycetes</taxon>
        <taxon>Cryptosporangiales</taxon>
        <taxon>Cryptosporangiaceae</taxon>
        <taxon>Cryptosporangium</taxon>
    </lineage>
</organism>
<proteinExistence type="predicted"/>
<keyword evidence="1" id="KW-0732">Signal</keyword>
<accession>A0ABP3DPT4</accession>
<name>A0ABP3DPT4_9ACTN</name>
<feature type="chain" id="PRO_5045234615" evidence="1">
    <location>
        <begin position="29"/>
        <end position="177"/>
    </location>
</feature>
<keyword evidence="3" id="KW-1185">Reference proteome</keyword>
<dbReference type="RefSeq" id="WP_344648782.1">
    <property type="nucleotide sequence ID" value="NZ_BAAAGX010000009.1"/>
</dbReference>
<feature type="signal peptide" evidence="1">
    <location>
        <begin position="1"/>
        <end position="28"/>
    </location>
</feature>